<dbReference type="Proteomes" id="UP000246702">
    <property type="component" value="Unassembled WGS sequence"/>
</dbReference>
<organism evidence="2 3">
    <name type="scientific">Aspergillus sclerotioniger CBS 115572</name>
    <dbReference type="NCBI Taxonomy" id="1450535"/>
    <lineage>
        <taxon>Eukaryota</taxon>
        <taxon>Fungi</taxon>
        <taxon>Dikarya</taxon>
        <taxon>Ascomycota</taxon>
        <taxon>Pezizomycotina</taxon>
        <taxon>Eurotiomycetes</taxon>
        <taxon>Eurotiomycetidae</taxon>
        <taxon>Eurotiales</taxon>
        <taxon>Aspergillaceae</taxon>
        <taxon>Aspergillus</taxon>
        <taxon>Aspergillus subgen. Circumdati</taxon>
    </lineage>
</organism>
<evidence type="ECO:0000313" key="2">
    <source>
        <dbReference type="EMBL" id="PWY96016.1"/>
    </source>
</evidence>
<evidence type="ECO:0000256" key="1">
    <source>
        <dbReference type="SAM" id="MobiDB-lite"/>
    </source>
</evidence>
<protein>
    <submittedName>
        <fullName evidence="2">Uncharacterized protein</fullName>
    </submittedName>
</protein>
<name>A0A317XBR1_9EURO</name>
<dbReference type="AlphaFoldDB" id="A0A317XBR1"/>
<dbReference type="RefSeq" id="XP_025472777.1">
    <property type="nucleotide sequence ID" value="XM_025615377.1"/>
</dbReference>
<reference evidence="2 3" key="1">
    <citation type="submission" date="2016-12" db="EMBL/GenBank/DDBJ databases">
        <title>The genomes of Aspergillus section Nigri reveals drivers in fungal speciation.</title>
        <authorList>
            <consortium name="DOE Joint Genome Institute"/>
            <person name="Vesth T.C."/>
            <person name="Nybo J."/>
            <person name="Theobald S."/>
            <person name="Brandl J."/>
            <person name="Frisvad J.C."/>
            <person name="Nielsen K.F."/>
            <person name="Lyhne E.K."/>
            <person name="Kogle M.E."/>
            <person name="Kuo A."/>
            <person name="Riley R."/>
            <person name="Clum A."/>
            <person name="Nolan M."/>
            <person name="Lipzen A."/>
            <person name="Salamov A."/>
            <person name="Henrissat B."/>
            <person name="Wiebenga A."/>
            <person name="De Vries R.P."/>
            <person name="Grigoriev I.V."/>
            <person name="Mortensen U.H."/>
            <person name="Andersen M.R."/>
            <person name="Baker S.E."/>
        </authorList>
    </citation>
    <scope>NUCLEOTIDE SEQUENCE [LARGE SCALE GENOMIC DNA]</scope>
    <source>
        <strain evidence="2 3">CBS 115572</strain>
    </source>
</reference>
<accession>A0A317XBR1</accession>
<dbReference type="GeneID" id="37117520"/>
<keyword evidence="3" id="KW-1185">Reference proteome</keyword>
<feature type="region of interest" description="Disordered" evidence="1">
    <location>
        <begin position="96"/>
        <end position="115"/>
    </location>
</feature>
<sequence>MVVKEEEPITVMAAAAEDLAVVVVVVEVMIVAERADVKSHVQLSYLINGTSSSRVRARGSPWNTTLTPPNVSFIYVDYNYLPLLPYELIHTRLTGTSTVPPGTSEDSYGQAKPSYQKTPITRPGRIITNYKVLNLRNPSVVRGHVQNLYQLRPLLQRPALWVRKTVKRPLYLAVRRALLRLQGPKLLRGPNLHLDLLSKH</sequence>
<evidence type="ECO:0000313" key="3">
    <source>
        <dbReference type="Proteomes" id="UP000246702"/>
    </source>
</evidence>
<gene>
    <name evidence="2" type="ORF">BO94DRAFT_581161</name>
</gene>
<comment type="caution">
    <text evidence="2">The sequence shown here is derived from an EMBL/GenBank/DDBJ whole genome shotgun (WGS) entry which is preliminary data.</text>
</comment>
<proteinExistence type="predicted"/>
<dbReference type="EMBL" id="MSFK01000002">
    <property type="protein sequence ID" value="PWY96016.1"/>
    <property type="molecule type" value="Genomic_DNA"/>
</dbReference>